<dbReference type="Pfam" id="PF03372">
    <property type="entry name" value="Exo_endo_phos"/>
    <property type="match status" value="1"/>
</dbReference>
<dbReference type="NCBIfam" id="TIGR00195">
    <property type="entry name" value="exoDNase_III"/>
    <property type="match status" value="1"/>
</dbReference>
<dbReference type="CDD" id="cd09086">
    <property type="entry name" value="ExoIII-like_AP-endo"/>
    <property type="match status" value="1"/>
</dbReference>
<dbReference type="PANTHER" id="PTHR43250">
    <property type="entry name" value="EXODEOXYRIBONUCLEASE III"/>
    <property type="match status" value="1"/>
</dbReference>
<dbReference type="EMBL" id="JARGYT010000047">
    <property type="protein sequence ID" value="MDZ5762419.1"/>
    <property type="molecule type" value="Genomic_DNA"/>
</dbReference>
<dbReference type="InterPro" id="IPR036691">
    <property type="entry name" value="Endo/exonu/phosph_ase_sf"/>
</dbReference>
<evidence type="ECO:0000313" key="8">
    <source>
        <dbReference type="Proteomes" id="UP001293791"/>
    </source>
</evidence>
<dbReference type="Gene3D" id="3.60.10.10">
    <property type="entry name" value="Endonuclease/exonuclease/phosphatase"/>
    <property type="match status" value="1"/>
</dbReference>
<dbReference type="SUPFAM" id="SSF56219">
    <property type="entry name" value="DNase I-like"/>
    <property type="match status" value="1"/>
</dbReference>
<feature type="domain" description="Endonuclease/exonuclease/phosphatase" evidence="6">
    <location>
        <begin position="5"/>
        <end position="254"/>
    </location>
</feature>
<evidence type="ECO:0000259" key="6">
    <source>
        <dbReference type="Pfam" id="PF03372"/>
    </source>
</evidence>
<dbReference type="InterPro" id="IPR004808">
    <property type="entry name" value="AP_endonuc_1"/>
</dbReference>
<dbReference type="InterPro" id="IPR005135">
    <property type="entry name" value="Endo/exonuclease/phosphatase"/>
</dbReference>
<organism evidence="7 8">
    <name type="scientific">Candidatus Cyrtobacter comes</name>
    <dbReference type="NCBI Taxonomy" id="675776"/>
    <lineage>
        <taxon>Bacteria</taxon>
        <taxon>Pseudomonadati</taxon>
        <taxon>Pseudomonadota</taxon>
        <taxon>Alphaproteobacteria</taxon>
        <taxon>Rickettsiales</taxon>
        <taxon>Candidatus Midichloriaceae</taxon>
        <taxon>Candidatus Cyrtobacter</taxon>
    </lineage>
</organism>
<dbReference type="PROSITE" id="PS00726">
    <property type="entry name" value="AP_NUCLEASE_F1_1"/>
    <property type="match status" value="1"/>
</dbReference>
<evidence type="ECO:0000256" key="3">
    <source>
        <dbReference type="ARBA" id="ARBA00022723"/>
    </source>
</evidence>
<accession>A0ABU5L8H8</accession>
<dbReference type="RefSeq" id="WP_322497887.1">
    <property type="nucleotide sequence ID" value="NZ_JARGYT010000047.1"/>
</dbReference>
<keyword evidence="8" id="KW-1185">Reference proteome</keyword>
<dbReference type="PANTHER" id="PTHR43250:SF2">
    <property type="entry name" value="EXODEOXYRIBONUCLEASE III"/>
    <property type="match status" value="1"/>
</dbReference>
<comment type="cofactor">
    <cofactor evidence="1">
        <name>Mg(2+)</name>
        <dbReference type="ChEBI" id="CHEBI:18420"/>
    </cofactor>
</comment>
<proteinExistence type="inferred from homology"/>
<reference evidence="7 8" key="1">
    <citation type="submission" date="2023-02" db="EMBL/GenBank/DDBJ databases">
        <title>Host association and intracellularity evolved multiple times independently in the Rickettsiales.</title>
        <authorList>
            <person name="Castelli M."/>
            <person name="Nardi T."/>
            <person name="Gammuto L."/>
            <person name="Bellinzona G."/>
            <person name="Sabaneyeva E."/>
            <person name="Potekhin A."/>
            <person name="Serra V."/>
            <person name="Petroni G."/>
            <person name="Sassera D."/>
        </authorList>
    </citation>
    <scope>NUCLEOTIDE SEQUENCE [LARGE SCALE GENOMIC DNA]</scope>
    <source>
        <strain evidence="7 8">BOD18</strain>
    </source>
</reference>
<gene>
    <name evidence="7" type="ORF">Cyrtocomes_00801</name>
</gene>
<dbReference type="Proteomes" id="UP001293791">
    <property type="component" value="Unassembled WGS sequence"/>
</dbReference>
<dbReference type="InterPro" id="IPR037493">
    <property type="entry name" value="ExoIII-like"/>
</dbReference>
<evidence type="ECO:0000256" key="1">
    <source>
        <dbReference type="ARBA" id="ARBA00001946"/>
    </source>
</evidence>
<dbReference type="PROSITE" id="PS51435">
    <property type="entry name" value="AP_NUCLEASE_F1_4"/>
    <property type="match status" value="1"/>
</dbReference>
<protein>
    <submittedName>
        <fullName evidence="7">Exodeoxyribonuclease III</fullName>
    </submittedName>
</protein>
<evidence type="ECO:0000313" key="7">
    <source>
        <dbReference type="EMBL" id="MDZ5762419.1"/>
    </source>
</evidence>
<evidence type="ECO:0000256" key="4">
    <source>
        <dbReference type="ARBA" id="ARBA00022801"/>
    </source>
</evidence>
<comment type="similarity">
    <text evidence="2">Belongs to the DNA repair enzymes AP/ExoA family.</text>
</comment>
<keyword evidence="4" id="KW-0378">Hydrolase</keyword>
<evidence type="ECO:0000256" key="2">
    <source>
        <dbReference type="ARBA" id="ARBA00007092"/>
    </source>
</evidence>
<sequence length="262" mass="30070">MFSVVSWNVNSIGARINAVSELIPTTSPDIILLQEVKCISDAFPYSAQCFEHYNINVHGQKGYNGVAILSKQRQEEVIFGIPGFEHEFAAEARYVESLISLNSIPVRVISVYVPNGSEVNSEKFLFKLDFFNALKGRLSYLLSQGENLLVCGDMNVALDDLDVHDPSYMKDQLCFSIEERKALRSILNLGLYDSFRILNPHLKKFTWWDYRKNSFQYDRGLRIDYILVSSHLCDMINKCYIEATVRGWERPSDHAPLFCEFN</sequence>
<dbReference type="NCBIfam" id="TIGR00633">
    <property type="entry name" value="xth"/>
    <property type="match status" value="1"/>
</dbReference>
<comment type="caution">
    <text evidence="7">The sequence shown here is derived from an EMBL/GenBank/DDBJ whole genome shotgun (WGS) entry which is preliminary data.</text>
</comment>
<name>A0ABU5L8H8_9RICK</name>
<keyword evidence="3" id="KW-0479">Metal-binding</keyword>
<dbReference type="InterPro" id="IPR020847">
    <property type="entry name" value="AP_endonuclease_F1_BS"/>
</dbReference>
<evidence type="ECO:0000256" key="5">
    <source>
        <dbReference type="ARBA" id="ARBA00022842"/>
    </source>
</evidence>
<keyword evidence="5" id="KW-0460">Magnesium</keyword>